<dbReference type="Ensembl" id="ENSCUST00005020142.1">
    <property type="protein sequence ID" value="ENSCUSP00005019408.1"/>
    <property type="gene ID" value="ENSCUSG00005012368.1"/>
</dbReference>
<keyword evidence="2" id="KW-0865">Zymogen</keyword>
<dbReference type="FunFam" id="2.40.10.10:FF:000005">
    <property type="entry name" value="Serine protease 37"/>
    <property type="match status" value="1"/>
</dbReference>
<dbReference type="Pfam" id="PF00089">
    <property type="entry name" value="Trypsin"/>
    <property type="match status" value="1"/>
</dbReference>
<evidence type="ECO:0000313" key="6">
    <source>
        <dbReference type="Proteomes" id="UP000694563"/>
    </source>
</evidence>
<dbReference type="PANTHER" id="PTHR24271:SF81">
    <property type="entry name" value="GRANZYME B"/>
    <property type="match status" value="1"/>
</dbReference>
<sequence>MTVNSFGKNQDLCLPNELSPFLLEYRGGAKNKKKKSPDGTSQHAGIIGGKEVEAHSRPYMAYLKIQVSNKTDTTTYSCGGFLIRPDAVLSAAHCVDKKGKVNITVILGAHNINFQERSQQRVRVVRWVIHPKYCPAGYKNDIVLLKLKKKAKINKNVQLISLPRHNERVTEGTECEVAGWGWTSRTGHPSDVMMEVEQEVQSEEPCQLLFDNYQRQSMICVGDEYSKKGDSGGPLVCNKKAHGIVSHGLESRLFPKVFTRVSYFEPWIRQQLRRFALQELPASPSSQ</sequence>
<reference evidence="5" key="2">
    <citation type="submission" date="2025-08" db="UniProtKB">
        <authorList>
            <consortium name="Ensembl"/>
        </authorList>
    </citation>
    <scope>IDENTIFICATION</scope>
</reference>
<dbReference type="Proteomes" id="UP000694563">
    <property type="component" value="Chromosome 23"/>
</dbReference>
<feature type="domain" description="Peptidase S1" evidence="4">
    <location>
        <begin position="46"/>
        <end position="273"/>
    </location>
</feature>
<dbReference type="SMART" id="SM00020">
    <property type="entry name" value="Tryp_SPc"/>
    <property type="match status" value="1"/>
</dbReference>
<name>A0A8C3UWL0_CATUS</name>
<evidence type="ECO:0000256" key="3">
    <source>
        <dbReference type="ARBA" id="ARBA00023157"/>
    </source>
</evidence>
<dbReference type="PROSITE" id="PS50240">
    <property type="entry name" value="TRYPSIN_DOM"/>
    <property type="match status" value="1"/>
</dbReference>
<reference evidence="5" key="3">
    <citation type="submission" date="2025-09" db="UniProtKB">
        <authorList>
            <consortium name="Ensembl"/>
        </authorList>
    </citation>
    <scope>IDENTIFICATION</scope>
</reference>
<dbReference type="PRINTS" id="PR00722">
    <property type="entry name" value="CHYMOTRYPSIN"/>
</dbReference>
<dbReference type="Gene3D" id="2.40.10.10">
    <property type="entry name" value="Trypsin-like serine proteases"/>
    <property type="match status" value="2"/>
</dbReference>
<keyword evidence="3" id="KW-1015">Disulfide bond</keyword>
<organism evidence="5 6">
    <name type="scientific">Catharus ustulatus</name>
    <name type="common">Russet-backed thrush</name>
    <name type="synonym">Hylocichla ustulatus</name>
    <dbReference type="NCBI Taxonomy" id="91951"/>
    <lineage>
        <taxon>Eukaryota</taxon>
        <taxon>Metazoa</taxon>
        <taxon>Chordata</taxon>
        <taxon>Craniata</taxon>
        <taxon>Vertebrata</taxon>
        <taxon>Euteleostomi</taxon>
        <taxon>Archelosauria</taxon>
        <taxon>Archosauria</taxon>
        <taxon>Dinosauria</taxon>
        <taxon>Saurischia</taxon>
        <taxon>Theropoda</taxon>
        <taxon>Coelurosauria</taxon>
        <taxon>Aves</taxon>
        <taxon>Neognathae</taxon>
        <taxon>Neoaves</taxon>
        <taxon>Telluraves</taxon>
        <taxon>Australaves</taxon>
        <taxon>Passeriformes</taxon>
        <taxon>Turdidae</taxon>
        <taxon>Catharus</taxon>
    </lineage>
</organism>
<keyword evidence="1" id="KW-0732">Signal</keyword>
<dbReference type="PANTHER" id="PTHR24271">
    <property type="entry name" value="KALLIKREIN-RELATED"/>
    <property type="match status" value="1"/>
</dbReference>
<dbReference type="InterPro" id="IPR018114">
    <property type="entry name" value="TRYPSIN_HIS"/>
</dbReference>
<keyword evidence="6" id="KW-1185">Reference proteome</keyword>
<evidence type="ECO:0000256" key="2">
    <source>
        <dbReference type="ARBA" id="ARBA00023145"/>
    </source>
</evidence>
<proteinExistence type="predicted"/>
<evidence type="ECO:0000313" key="5">
    <source>
        <dbReference type="Ensembl" id="ENSCUSP00005019408.1"/>
    </source>
</evidence>
<gene>
    <name evidence="5" type="primary">LOC117006281</name>
</gene>
<dbReference type="GO" id="GO:0006508">
    <property type="term" value="P:proteolysis"/>
    <property type="evidence" value="ECO:0007669"/>
    <property type="project" value="InterPro"/>
</dbReference>
<dbReference type="AlphaFoldDB" id="A0A8C3UWL0"/>
<dbReference type="InterPro" id="IPR001254">
    <property type="entry name" value="Trypsin_dom"/>
</dbReference>
<dbReference type="InterPro" id="IPR043504">
    <property type="entry name" value="Peptidase_S1_PA_chymotrypsin"/>
</dbReference>
<dbReference type="InterPro" id="IPR001314">
    <property type="entry name" value="Peptidase_S1A"/>
</dbReference>
<evidence type="ECO:0000256" key="1">
    <source>
        <dbReference type="ARBA" id="ARBA00022729"/>
    </source>
</evidence>
<dbReference type="SUPFAM" id="SSF50494">
    <property type="entry name" value="Trypsin-like serine proteases"/>
    <property type="match status" value="1"/>
</dbReference>
<dbReference type="InterPro" id="IPR009003">
    <property type="entry name" value="Peptidase_S1_PA"/>
</dbReference>
<protein>
    <recommendedName>
        <fullName evidence="4">Peptidase S1 domain-containing protein</fullName>
    </recommendedName>
</protein>
<dbReference type="GO" id="GO:0004252">
    <property type="term" value="F:serine-type endopeptidase activity"/>
    <property type="evidence" value="ECO:0007669"/>
    <property type="project" value="InterPro"/>
</dbReference>
<reference evidence="5" key="1">
    <citation type="submission" date="2020-10" db="EMBL/GenBank/DDBJ databases">
        <title>Catharus ustulatus (Swainson's thrush) genome, bCatUst1, primary haplotype v2.</title>
        <authorList>
            <person name="Delmore K."/>
            <person name="Vafadar M."/>
            <person name="Formenti G."/>
            <person name="Chow W."/>
            <person name="Pelan S."/>
            <person name="Howe K."/>
            <person name="Rhie A."/>
            <person name="Mountcastle J."/>
            <person name="Haase B."/>
            <person name="Fedrigo O."/>
            <person name="Jarvis E.D."/>
        </authorList>
    </citation>
    <scope>NUCLEOTIDE SEQUENCE [LARGE SCALE GENOMIC DNA]</scope>
</reference>
<evidence type="ECO:0000259" key="4">
    <source>
        <dbReference type="PROSITE" id="PS50240"/>
    </source>
</evidence>
<dbReference type="PROSITE" id="PS00134">
    <property type="entry name" value="TRYPSIN_HIS"/>
    <property type="match status" value="1"/>
</dbReference>
<dbReference type="CDD" id="cd00190">
    <property type="entry name" value="Tryp_SPc"/>
    <property type="match status" value="1"/>
</dbReference>
<accession>A0A8C3UWL0</accession>